<gene>
    <name evidence="1" type="ORF">MJG53_020330</name>
</gene>
<comment type="caution">
    <text evidence="1">The sequence shown here is derived from an EMBL/GenBank/DDBJ whole genome shotgun (WGS) entry which is preliminary data.</text>
</comment>
<keyword evidence="2" id="KW-1185">Reference proteome</keyword>
<evidence type="ECO:0000313" key="1">
    <source>
        <dbReference type="EMBL" id="KAI4591321.1"/>
    </source>
</evidence>
<accession>A0ACB9VPC2</accession>
<evidence type="ECO:0000313" key="2">
    <source>
        <dbReference type="Proteomes" id="UP001057279"/>
    </source>
</evidence>
<protein>
    <submittedName>
        <fullName evidence="1">Uncharacterized protein</fullName>
    </submittedName>
</protein>
<sequence>MAAAAAVVTPSGLEDEVSRSRGEGAGEVVVERGPGAAYHMFVVMEDLVEKLKLLRYEEDLLRKNNLKPPSRWVPSSPERLEAGWALGRSLPLAFGGTPSAGYQALASVFLRRKEHFTPNLATHYFALPTNPGEQFYMFCTLAAWLINKAGRPFEQPQEYDDPNAIISSILSELRSFGRTADFPPSKLKSGYGEHVCYVLDCLAEEALKYIGFTWKRPAYPVEELDEETVAEDDAELTLNKVDEEFVDMNESAKQEDILESTTDAAEWSLEVERVLPQLKVTIRTDNKDWRIHVDQMHQHKSGIESALKETKGFLDRLHNEISRTLEKIGSREKYINNQLEHLVQEYRAAQAQLSEVTEEQSEENVIPFCNKLILQMKIFTPCYFHSAAPLVKIKQSLTKLKQETVQMDIRIGVVEHTLLQSKLKEKSNMTRDMHATVIPESAIGSY</sequence>
<organism evidence="1 2">
    <name type="scientific">Ovis ammon polii x Ovis aries</name>
    <dbReference type="NCBI Taxonomy" id="2918886"/>
    <lineage>
        <taxon>Eukaryota</taxon>
        <taxon>Metazoa</taxon>
        <taxon>Chordata</taxon>
        <taxon>Craniata</taxon>
        <taxon>Vertebrata</taxon>
        <taxon>Euteleostomi</taxon>
        <taxon>Mammalia</taxon>
        <taxon>Eutheria</taxon>
        <taxon>Laurasiatheria</taxon>
        <taxon>Artiodactyla</taxon>
        <taxon>Ruminantia</taxon>
        <taxon>Pecora</taxon>
        <taxon>Bovidae</taxon>
        <taxon>Caprinae</taxon>
        <taxon>Ovis</taxon>
    </lineage>
</organism>
<reference evidence="1" key="1">
    <citation type="submission" date="2022-03" db="EMBL/GenBank/DDBJ databases">
        <title>Genomic analyses of argali, domestic sheep and their hybrids provide insights into chromosomal evolution, heterosis and genetic basis of agronomic traits.</title>
        <authorList>
            <person name="Li M."/>
        </authorList>
    </citation>
    <scope>NUCLEOTIDE SEQUENCE</scope>
    <source>
        <strain evidence="1">F1 hybrid</strain>
    </source>
</reference>
<dbReference type="Proteomes" id="UP001057279">
    <property type="component" value="Linkage Group LG01"/>
</dbReference>
<dbReference type="EMBL" id="CM043026">
    <property type="protein sequence ID" value="KAI4591321.1"/>
    <property type="molecule type" value="Genomic_DNA"/>
</dbReference>
<proteinExistence type="predicted"/>
<name>A0ACB9VPC2_9CETA</name>